<comment type="caution">
    <text evidence="1">The sequence shown here is derived from an EMBL/GenBank/DDBJ whole genome shotgun (WGS) entry which is preliminary data.</text>
</comment>
<reference evidence="2" key="1">
    <citation type="submission" date="2017-06" db="EMBL/GenBank/DDBJ databases">
        <title>Genome analysis of Fimbriiglobus ruber SP5, the first member of the order Planctomycetales with confirmed chitinolytic capability.</title>
        <authorList>
            <person name="Ravin N.V."/>
            <person name="Rakitin A.L."/>
            <person name="Ivanova A.A."/>
            <person name="Beletsky A.V."/>
            <person name="Kulichevskaya I.S."/>
            <person name="Mardanov A.V."/>
            <person name="Dedysh S.N."/>
        </authorList>
    </citation>
    <scope>NUCLEOTIDE SEQUENCE [LARGE SCALE GENOMIC DNA]</scope>
    <source>
        <strain evidence="2">SP5</strain>
    </source>
</reference>
<name>A0A225EAG4_9BACT</name>
<proteinExistence type="predicted"/>
<dbReference type="RefSeq" id="WP_088253131.1">
    <property type="nucleotide sequence ID" value="NZ_NIDE01000002.1"/>
</dbReference>
<organism evidence="1 2">
    <name type="scientific">Fimbriiglobus ruber</name>
    <dbReference type="NCBI Taxonomy" id="1908690"/>
    <lineage>
        <taxon>Bacteria</taxon>
        <taxon>Pseudomonadati</taxon>
        <taxon>Planctomycetota</taxon>
        <taxon>Planctomycetia</taxon>
        <taxon>Gemmatales</taxon>
        <taxon>Gemmataceae</taxon>
        <taxon>Fimbriiglobus</taxon>
    </lineage>
</organism>
<dbReference type="PANTHER" id="PTHR36456">
    <property type="entry name" value="UPF0232 PROTEIN SCO3875"/>
    <property type="match status" value="1"/>
</dbReference>
<dbReference type="AlphaFoldDB" id="A0A225EAG4"/>
<gene>
    <name evidence="1" type="ORF">FRUB_01728</name>
</gene>
<evidence type="ECO:0008006" key="3">
    <source>
        <dbReference type="Google" id="ProtNLM"/>
    </source>
</evidence>
<dbReference type="EMBL" id="NIDE01000002">
    <property type="protein sequence ID" value="OWK45397.1"/>
    <property type="molecule type" value="Genomic_DNA"/>
</dbReference>
<dbReference type="InterPro" id="IPR007922">
    <property type="entry name" value="DciA-like"/>
</dbReference>
<protein>
    <recommendedName>
        <fullName evidence="3">DUF721 domain-containing protein</fullName>
    </recommendedName>
</protein>
<dbReference type="OrthoDB" id="288111at2"/>
<accession>A0A225EAG4</accession>
<dbReference type="PANTHER" id="PTHR36456:SF1">
    <property type="entry name" value="UPF0232 PROTEIN SCO3875"/>
    <property type="match status" value="1"/>
</dbReference>
<evidence type="ECO:0000313" key="2">
    <source>
        <dbReference type="Proteomes" id="UP000214646"/>
    </source>
</evidence>
<dbReference type="Pfam" id="PF05258">
    <property type="entry name" value="DciA"/>
    <property type="match status" value="1"/>
</dbReference>
<sequence length="102" mass="11302">MAESSGPENLGDVLARLFTARGWGRKSERLRLEAAWAEAVGPAFLPETRVSGLRRGVMEVEVKSGVLIQELAQFHKRKLITALREKLPGTTITDLKFRAGAW</sequence>
<keyword evidence="2" id="KW-1185">Reference proteome</keyword>
<evidence type="ECO:0000313" key="1">
    <source>
        <dbReference type="EMBL" id="OWK45397.1"/>
    </source>
</evidence>
<dbReference type="Proteomes" id="UP000214646">
    <property type="component" value="Unassembled WGS sequence"/>
</dbReference>